<proteinExistence type="predicted"/>
<dbReference type="Proteomes" id="UP000622475">
    <property type="component" value="Unassembled WGS sequence"/>
</dbReference>
<name>A0A929KYJ9_9SPHI</name>
<dbReference type="RefSeq" id="WP_194112145.1">
    <property type="nucleotide sequence ID" value="NZ_JADFFL010000005.1"/>
</dbReference>
<accession>A0A929KYJ9</accession>
<dbReference type="AlphaFoldDB" id="A0A929KYJ9"/>
<protein>
    <submittedName>
        <fullName evidence="2">Uncharacterized protein</fullName>
    </submittedName>
</protein>
<evidence type="ECO:0000256" key="1">
    <source>
        <dbReference type="SAM" id="SignalP"/>
    </source>
</evidence>
<organism evidence="2 3">
    <name type="scientific">Mucilaginibacter myungsuensis</name>
    <dbReference type="NCBI Taxonomy" id="649104"/>
    <lineage>
        <taxon>Bacteria</taxon>
        <taxon>Pseudomonadati</taxon>
        <taxon>Bacteroidota</taxon>
        <taxon>Sphingobacteriia</taxon>
        <taxon>Sphingobacteriales</taxon>
        <taxon>Sphingobacteriaceae</taxon>
        <taxon>Mucilaginibacter</taxon>
    </lineage>
</organism>
<comment type="caution">
    <text evidence="2">The sequence shown here is derived from an EMBL/GenBank/DDBJ whole genome shotgun (WGS) entry which is preliminary data.</text>
</comment>
<evidence type="ECO:0000313" key="3">
    <source>
        <dbReference type="Proteomes" id="UP000622475"/>
    </source>
</evidence>
<sequence>MPAPYKNSLLIPALLLFFGINASAQKLPNKQKENLWTSNVKVDGKLTEAEAGFRAYNTAVEAFYTLANDDANLYLTVKSGHGAIVKRILNGGLTLTVKPTGEKKGTGVAVGYPFYEGINRMTFYNWVLKDNRMVSPEGAELDSLMKLNNDRMSQRAKVIRVAGIVGVDSLISVYNEHGIKAVGGFDGQLNYVYEVSIPLRYLTPLLKADTKFAYQIKINATKDANIVFTYHPDGSVASMTKKAGAVGAQEATDLWGEYALAKKL</sequence>
<gene>
    <name evidence="2" type="ORF">IRJ16_13505</name>
</gene>
<keyword evidence="1" id="KW-0732">Signal</keyword>
<feature type="chain" id="PRO_5036679317" evidence="1">
    <location>
        <begin position="25"/>
        <end position="264"/>
    </location>
</feature>
<keyword evidence="3" id="KW-1185">Reference proteome</keyword>
<reference evidence="2" key="1">
    <citation type="submission" date="2020-10" db="EMBL/GenBank/DDBJ databases">
        <title>Mucilaginibacter mali sp. nov., isolated from rhizosphere soil of apple orchard.</title>
        <authorList>
            <person name="Lee J.-S."/>
            <person name="Kim H.S."/>
            <person name="Kim J.-S."/>
        </authorList>
    </citation>
    <scope>NUCLEOTIDE SEQUENCE</scope>
    <source>
        <strain evidence="2">KCTC 22746</strain>
    </source>
</reference>
<feature type="signal peptide" evidence="1">
    <location>
        <begin position="1"/>
        <end position="24"/>
    </location>
</feature>
<dbReference type="EMBL" id="JADFFL010000005">
    <property type="protein sequence ID" value="MBE9662905.1"/>
    <property type="molecule type" value="Genomic_DNA"/>
</dbReference>
<evidence type="ECO:0000313" key="2">
    <source>
        <dbReference type="EMBL" id="MBE9662905.1"/>
    </source>
</evidence>